<dbReference type="SUPFAM" id="SSF48613">
    <property type="entry name" value="Heme oxygenase-like"/>
    <property type="match status" value="1"/>
</dbReference>
<evidence type="ECO:0000313" key="3">
    <source>
        <dbReference type="Proteomes" id="UP001267710"/>
    </source>
</evidence>
<evidence type="ECO:0000313" key="2">
    <source>
        <dbReference type="EMBL" id="MDR6212505.1"/>
    </source>
</evidence>
<dbReference type="Gene3D" id="1.20.910.10">
    <property type="entry name" value="Heme oxygenase-like"/>
    <property type="match status" value="1"/>
</dbReference>
<name>A0ABU1I5K9_9BURK</name>
<protein>
    <submittedName>
        <fullName evidence="2">Heme oxygenase</fullName>
        <ecNumber evidence="2">1.14.99.58</ecNumber>
    </submittedName>
</protein>
<dbReference type="GO" id="GO:0016491">
    <property type="term" value="F:oxidoreductase activity"/>
    <property type="evidence" value="ECO:0007669"/>
    <property type="project" value="UniProtKB-KW"/>
</dbReference>
<evidence type="ECO:0000256" key="1">
    <source>
        <dbReference type="SAM" id="MobiDB-lite"/>
    </source>
</evidence>
<comment type="caution">
    <text evidence="2">The sequence shown here is derived from an EMBL/GenBank/DDBJ whole genome shotgun (WGS) entry which is preliminary data.</text>
</comment>
<dbReference type="InterPro" id="IPR016053">
    <property type="entry name" value="Haem_Oase-like"/>
</dbReference>
<dbReference type="Pfam" id="PF01126">
    <property type="entry name" value="Heme_oxygenase"/>
    <property type="match status" value="1"/>
</dbReference>
<dbReference type="CDD" id="cd19166">
    <property type="entry name" value="HemeO-bac"/>
    <property type="match status" value="1"/>
</dbReference>
<reference evidence="2 3" key="1">
    <citation type="submission" date="2023-08" db="EMBL/GenBank/DDBJ databases">
        <title>Functional and genomic diversity of the sorghum phyllosphere microbiome.</title>
        <authorList>
            <person name="Shade A."/>
        </authorList>
    </citation>
    <scope>NUCLEOTIDE SEQUENCE [LARGE SCALE GENOMIC DNA]</scope>
    <source>
        <strain evidence="2 3">SORGH_AS_0335</strain>
    </source>
</reference>
<dbReference type="EMBL" id="JAVIZX010000001">
    <property type="protein sequence ID" value="MDR6212505.1"/>
    <property type="molecule type" value="Genomic_DNA"/>
</dbReference>
<keyword evidence="3" id="KW-1185">Reference proteome</keyword>
<sequence length="222" mass="23869">MRNPVSQYTLEAPPRSAPPAAASDALAALRRATQERHARLDAGLRIARPEATLDDYADHAAALRTWLAALAPELQQLAAQEPRFAPDLERRLRALDDDLRDAGRATGQPANASAATQTEIRYALDQAPLTPDAVRWGMAYVLEGSQLGGQVMHRQLAGRLAPHPLRYFQGRGADTGAAWKAFLALLRAHLDSPQAIAAACLGANAAFAGLEFHLHVQGPRTP</sequence>
<dbReference type="InterPro" id="IPR016084">
    <property type="entry name" value="Haem_Oase-like_multi-hlx"/>
</dbReference>
<dbReference type="Proteomes" id="UP001267710">
    <property type="component" value="Unassembled WGS sequence"/>
</dbReference>
<feature type="compositionally biased region" description="Low complexity" evidence="1">
    <location>
        <begin position="12"/>
        <end position="23"/>
    </location>
</feature>
<dbReference type="EC" id="1.14.99.58" evidence="2"/>
<proteinExistence type="predicted"/>
<feature type="region of interest" description="Disordered" evidence="1">
    <location>
        <begin position="1"/>
        <end position="23"/>
    </location>
</feature>
<organism evidence="2 3">
    <name type="scientific">Paracidovorax wautersii</name>
    <dbReference type="NCBI Taxonomy" id="1177982"/>
    <lineage>
        <taxon>Bacteria</taxon>
        <taxon>Pseudomonadati</taxon>
        <taxon>Pseudomonadota</taxon>
        <taxon>Betaproteobacteria</taxon>
        <taxon>Burkholderiales</taxon>
        <taxon>Comamonadaceae</taxon>
        <taxon>Paracidovorax</taxon>
    </lineage>
</organism>
<keyword evidence="2" id="KW-0560">Oxidoreductase</keyword>
<accession>A0ABU1I5K9</accession>
<gene>
    <name evidence="2" type="ORF">QE399_000194</name>
</gene>